<dbReference type="PRINTS" id="PR00035">
    <property type="entry name" value="HTHGNTR"/>
</dbReference>
<proteinExistence type="predicted"/>
<reference evidence="5 6" key="1">
    <citation type="submission" date="2023-01" db="EMBL/GenBank/DDBJ databases">
        <title>Complete genome sequence of Roseicyclus marinus strain Dej080120_10.</title>
        <authorList>
            <person name="Ueki S."/>
            <person name="Maruyama F."/>
        </authorList>
    </citation>
    <scope>NUCLEOTIDE SEQUENCE [LARGE SCALE GENOMIC DNA]</scope>
    <source>
        <strain evidence="5 6">Dej080120_10</strain>
    </source>
</reference>
<dbReference type="EMBL" id="AP027266">
    <property type="protein sequence ID" value="BDW86957.1"/>
    <property type="molecule type" value="Genomic_DNA"/>
</dbReference>
<evidence type="ECO:0000256" key="1">
    <source>
        <dbReference type="ARBA" id="ARBA00023015"/>
    </source>
</evidence>
<evidence type="ECO:0000259" key="4">
    <source>
        <dbReference type="PROSITE" id="PS50949"/>
    </source>
</evidence>
<dbReference type="PANTHER" id="PTHR43537">
    <property type="entry name" value="TRANSCRIPTIONAL REGULATOR, GNTR FAMILY"/>
    <property type="match status" value="1"/>
</dbReference>
<evidence type="ECO:0000313" key="5">
    <source>
        <dbReference type="EMBL" id="BDW86957.1"/>
    </source>
</evidence>
<organism evidence="5 6">
    <name type="scientific">Roseicyclus marinus</name>
    <dbReference type="NCBI Taxonomy" id="2161673"/>
    <lineage>
        <taxon>Bacteria</taxon>
        <taxon>Pseudomonadati</taxon>
        <taxon>Pseudomonadota</taxon>
        <taxon>Alphaproteobacteria</taxon>
        <taxon>Rhodobacterales</taxon>
        <taxon>Roseobacteraceae</taxon>
        <taxon>Roseicyclus</taxon>
    </lineage>
</organism>
<dbReference type="SUPFAM" id="SSF48008">
    <property type="entry name" value="GntR ligand-binding domain-like"/>
    <property type="match status" value="1"/>
</dbReference>
<evidence type="ECO:0000313" key="6">
    <source>
        <dbReference type="Proteomes" id="UP001337723"/>
    </source>
</evidence>
<dbReference type="Pfam" id="PF00392">
    <property type="entry name" value="GntR"/>
    <property type="match status" value="1"/>
</dbReference>
<dbReference type="SMART" id="SM00345">
    <property type="entry name" value="HTH_GNTR"/>
    <property type="match status" value="1"/>
</dbReference>
<evidence type="ECO:0000256" key="3">
    <source>
        <dbReference type="ARBA" id="ARBA00023163"/>
    </source>
</evidence>
<keyword evidence="6" id="KW-1185">Reference proteome</keyword>
<dbReference type="KEGG" id="rmai:MACH21_31340"/>
<dbReference type="InterPro" id="IPR000524">
    <property type="entry name" value="Tscrpt_reg_HTH_GntR"/>
</dbReference>
<gene>
    <name evidence="5" type="ORF">MACH21_31340</name>
</gene>
<dbReference type="Gene3D" id="1.10.10.10">
    <property type="entry name" value="Winged helix-like DNA-binding domain superfamily/Winged helix DNA-binding domain"/>
    <property type="match status" value="1"/>
</dbReference>
<dbReference type="Proteomes" id="UP001337723">
    <property type="component" value="Chromosome"/>
</dbReference>
<dbReference type="AlphaFoldDB" id="A0AA48H7H4"/>
<dbReference type="PANTHER" id="PTHR43537:SF49">
    <property type="entry name" value="TRANSCRIPTIONAL REGULATORY PROTEIN"/>
    <property type="match status" value="1"/>
</dbReference>
<sequence>MSERIADTLREQLEQAILTGEFRDGERLDEARLCDRFAVSRTPIREAFQRLAASGLVELIPHRGAFVRHPAFDEMVEMFEVMAELEALCGRLAARRLSDRMLERIEQTVTACEASVAAGDADAYYRENERFHHLIYEASGNGFLAAEAERLHRRLQPFRRMQLHSRGRLRQSLDEHRRILEALRTGDSQTAGETLRGHVAVQGERFNDLMASYRDSGLRRA</sequence>
<dbReference type="InterPro" id="IPR011711">
    <property type="entry name" value="GntR_C"/>
</dbReference>
<dbReference type="InterPro" id="IPR036390">
    <property type="entry name" value="WH_DNA-bd_sf"/>
</dbReference>
<protein>
    <submittedName>
        <fullName evidence="5">GntR family transcriptional regulator</fullName>
    </submittedName>
</protein>
<keyword evidence="2" id="KW-0238">DNA-binding</keyword>
<dbReference type="GO" id="GO:0003677">
    <property type="term" value="F:DNA binding"/>
    <property type="evidence" value="ECO:0007669"/>
    <property type="project" value="UniProtKB-KW"/>
</dbReference>
<dbReference type="PROSITE" id="PS50949">
    <property type="entry name" value="HTH_GNTR"/>
    <property type="match status" value="1"/>
</dbReference>
<feature type="domain" description="HTH gntR-type" evidence="4">
    <location>
        <begin position="3"/>
        <end position="70"/>
    </location>
</feature>
<dbReference type="InterPro" id="IPR008920">
    <property type="entry name" value="TF_FadR/GntR_C"/>
</dbReference>
<accession>A0AA48H7H4</accession>
<dbReference type="GO" id="GO:0003700">
    <property type="term" value="F:DNA-binding transcription factor activity"/>
    <property type="evidence" value="ECO:0007669"/>
    <property type="project" value="InterPro"/>
</dbReference>
<dbReference type="SMART" id="SM00895">
    <property type="entry name" value="FCD"/>
    <property type="match status" value="1"/>
</dbReference>
<name>A0AA48H7H4_9RHOB</name>
<keyword evidence="3" id="KW-0804">Transcription</keyword>
<dbReference type="InterPro" id="IPR036388">
    <property type="entry name" value="WH-like_DNA-bd_sf"/>
</dbReference>
<dbReference type="RefSeq" id="WP_338273057.1">
    <property type="nucleotide sequence ID" value="NZ_AP027266.1"/>
</dbReference>
<evidence type="ECO:0000256" key="2">
    <source>
        <dbReference type="ARBA" id="ARBA00023125"/>
    </source>
</evidence>
<dbReference type="CDD" id="cd07377">
    <property type="entry name" value="WHTH_GntR"/>
    <property type="match status" value="1"/>
</dbReference>
<dbReference type="Pfam" id="PF07729">
    <property type="entry name" value="FCD"/>
    <property type="match status" value="1"/>
</dbReference>
<dbReference type="Gene3D" id="1.20.120.530">
    <property type="entry name" value="GntR ligand-binding domain-like"/>
    <property type="match status" value="1"/>
</dbReference>
<dbReference type="SUPFAM" id="SSF46785">
    <property type="entry name" value="Winged helix' DNA-binding domain"/>
    <property type="match status" value="1"/>
</dbReference>
<keyword evidence="1" id="KW-0805">Transcription regulation</keyword>